<dbReference type="NCBIfam" id="NF006355">
    <property type="entry name" value="PRK08578.1-3"/>
    <property type="match status" value="1"/>
</dbReference>
<dbReference type="GO" id="GO:0065002">
    <property type="term" value="P:intracellular protein transmembrane transport"/>
    <property type="evidence" value="ECO:0007669"/>
    <property type="project" value="UniProtKB-UniRule"/>
</dbReference>
<dbReference type="InterPro" id="IPR022646">
    <property type="entry name" value="SecD/SecF_CS"/>
</dbReference>
<dbReference type="InterPro" id="IPR048634">
    <property type="entry name" value="SecD_SecF_C"/>
</dbReference>
<dbReference type="PANTHER" id="PTHR30081">
    <property type="entry name" value="PROTEIN-EXPORT MEMBRANE PROTEIN SEC"/>
    <property type="match status" value="1"/>
</dbReference>
<keyword evidence="7 9" id="KW-0811">Translocation</keyword>
<evidence type="ECO:0000256" key="3">
    <source>
        <dbReference type="ARBA" id="ARBA00022475"/>
    </source>
</evidence>
<evidence type="ECO:0000256" key="7">
    <source>
        <dbReference type="ARBA" id="ARBA00023010"/>
    </source>
</evidence>
<dbReference type="PATRIC" id="fig|1227499.3.peg.1137"/>
<dbReference type="InterPro" id="IPR022813">
    <property type="entry name" value="SecD/SecF_arch_bac"/>
</dbReference>
<dbReference type="Pfam" id="PF02355">
    <property type="entry name" value="SecD_SecF_C"/>
    <property type="match status" value="1"/>
</dbReference>
<keyword evidence="12" id="KW-1185">Reference proteome</keyword>
<dbReference type="NCBIfam" id="NF041305">
    <property type="entry name" value="SecF_Halo"/>
    <property type="match status" value="1"/>
</dbReference>
<dbReference type="Pfam" id="PF07549">
    <property type="entry name" value="Sec_GG"/>
    <property type="match status" value="1"/>
</dbReference>
<keyword evidence="2 9" id="KW-0813">Transport</keyword>
<comment type="subcellular location">
    <subcellularLocation>
        <location evidence="1 9">Cell membrane</location>
        <topology evidence="1 9">Multi-pass membrane protein</topology>
    </subcellularLocation>
</comment>
<evidence type="ECO:0000256" key="6">
    <source>
        <dbReference type="ARBA" id="ARBA00022989"/>
    </source>
</evidence>
<reference evidence="11 12" key="1">
    <citation type="journal article" date="2014" name="PLoS Genet.">
        <title>Phylogenetically driven sequencing of extremely halophilic archaea reveals strategies for static and dynamic osmo-response.</title>
        <authorList>
            <person name="Becker E.A."/>
            <person name="Seitzer P.M."/>
            <person name="Tritt A."/>
            <person name="Larsen D."/>
            <person name="Krusor M."/>
            <person name="Yao A.I."/>
            <person name="Wu D."/>
            <person name="Madern D."/>
            <person name="Eisen J.A."/>
            <person name="Darling A.E."/>
            <person name="Facciotti M.T."/>
        </authorList>
    </citation>
    <scope>NUCLEOTIDE SEQUENCE [LARGE SCALE GENOMIC DNA]</scope>
    <source>
        <strain evidence="11 12">JCM 12255</strain>
    </source>
</reference>
<feature type="transmembrane region" description="Helical" evidence="9">
    <location>
        <begin position="22"/>
        <end position="43"/>
    </location>
</feature>
<dbReference type="Gene3D" id="1.20.1640.10">
    <property type="entry name" value="Multidrug efflux transporter AcrB transmembrane domain"/>
    <property type="match status" value="1"/>
</dbReference>
<evidence type="ECO:0000256" key="2">
    <source>
        <dbReference type="ARBA" id="ARBA00022448"/>
    </source>
</evidence>
<evidence type="ECO:0000256" key="4">
    <source>
        <dbReference type="ARBA" id="ARBA00022692"/>
    </source>
</evidence>
<comment type="caution">
    <text evidence="11">The sequence shown here is derived from an EMBL/GenBank/DDBJ whole genome shotgun (WGS) entry which is preliminary data.</text>
</comment>
<keyword evidence="4 9" id="KW-0812">Transmembrane</keyword>
<keyword evidence="6 9" id="KW-1133">Transmembrane helix</keyword>
<accession>L9XBU7</accession>
<dbReference type="PANTHER" id="PTHR30081:SF8">
    <property type="entry name" value="PROTEIN TRANSLOCASE SUBUNIT SECF"/>
    <property type="match status" value="1"/>
</dbReference>
<feature type="transmembrane region" description="Helical" evidence="9">
    <location>
        <begin position="262"/>
        <end position="282"/>
    </location>
</feature>
<comment type="subunit">
    <text evidence="9">Part of the protein translocation apparatus. Forms a complex with SecD.</text>
</comment>
<protein>
    <recommendedName>
        <fullName evidence="9">Protein-export membrane protein SecF</fullName>
    </recommendedName>
</protein>
<evidence type="ECO:0000256" key="5">
    <source>
        <dbReference type="ARBA" id="ARBA00022927"/>
    </source>
</evidence>
<keyword evidence="5 9" id="KW-0653">Protein transport</keyword>
<feature type="transmembrane region" description="Helical" evidence="9">
    <location>
        <begin position="141"/>
        <end position="160"/>
    </location>
</feature>
<comment type="function">
    <text evidence="9">Involved in protein export.</text>
</comment>
<dbReference type="GO" id="GO:0006605">
    <property type="term" value="P:protein targeting"/>
    <property type="evidence" value="ECO:0007669"/>
    <property type="project" value="UniProtKB-UniRule"/>
</dbReference>
<dbReference type="GO" id="GO:0005886">
    <property type="term" value="C:plasma membrane"/>
    <property type="evidence" value="ECO:0007669"/>
    <property type="project" value="UniProtKB-SubCell"/>
</dbReference>
<evidence type="ECO:0000256" key="9">
    <source>
        <dbReference type="HAMAP-Rule" id="MF_01464"/>
    </source>
</evidence>
<dbReference type="EMBL" id="AOHZ01000030">
    <property type="protein sequence ID" value="ELY59097.1"/>
    <property type="molecule type" value="Genomic_DNA"/>
</dbReference>
<evidence type="ECO:0000256" key="1">
    <source>
        <dbReference type="ARBA" id="ARBA00004651"/>
    </source>
</evidence>
<name>L9XBU7_9EURY</name>
<dbReference type="eggNOG" id="arCOG03054">
    <property type="taxonomic scope" value="Archaea"/>
</dbReference>
<proteinExistence type="inferred from homology"/>
<dbReference type="InterPro" id="IPR024921">
    <property type="entry name" value="SecF_arc"/>
</dbReference>
<evidence type="ECO:0000313" key="11">
    <source>
        <dbReference type="EMBL" id="ELY59097.1"/>
    </source>
</evidence>
<dbReference type="AlphaFoldDB" id="L9XBU7"/>
<organism evidence="11 12">
    <name type="scientific">Natronolimnohabitans innermongolicus JCM 12255</name>
    <dbReference type="NCBI Taxonomy" id="1227499"/>
    <lineage>
        <taxon>Archaea</taxon>
        <taxon>Methanobacteriati</taxon>
        <taxon>Methanobacteriota</taxon>
        <taxon>Stenosarchaea group</taxon>
        <taxon>Halobacteria</taxon>
        <taxon>Halobacteriales</taxon>
        <taxon>Natrialbaceae</taxon>
        <taxon>Natronolimnohabitans</taxon>
    </lineage>
</organism>
<dbReference type="InterPro" id="IPR053476">
    <property type="entry name" value="SecD/SecF_export"/>
</dbReference>
<keyword evidence="3 9" id="KW-1003">Cell membrane</keyword>
<comment type="similarity">
    <text evidence="9">Belongs to the SecD/SecF family. SecF subfamily.</text>
</comment>
<dbReference type="OrthoDB" id="85411at2157"/>
<evidence type="ECO:0000256" key="8">
    <source>
        <dbReference type="ARBA" id="ARBA00023136"/>
    </source>
</evidence>
<dbReference type="HAMAP" id="MF_01464_A">
    <property type="entry name" value="SecF_A"/>
    <property type="match status" value="1"/>
</dbReference>
<gene>
    <name evidence="9" type="primary">secF</name>
    <name evidence="11" type="ORF">C493_05585</name>
</gene>
<dbReference type="STRING" id="1227499.C493_05585"/>
<sequence length="298" mass="32153">MGYMATFDVPEFDYTRYSNRQLAAVPLAVLAVALLVLTGSFLVTGTPVQLGMDFAGGSELTVQTTSSEEEIVEAFDEEPESIQSVTAPDTENQYIVQFTSTDLESLTDQAEANLAQDGDVDIVQQESTVSESFGSQTQQTALLGIAVAFVGMSVIAFLLFRTFVPSIAIVVSAFSDIVIPLAFMTVTGISLSLGTVAALLMLIGYSVDSDILLNNHVLRRQGDFYESVQRATQTGVTMTITSMSAMLVMGVAAWLFGVELLASIGIILFVGLAADLMNTYMLNFSLLRWYKFEGIRSS</sequence>
<dbReference type="SUPFAM" id="SSF82866">
    <property type="entry name" value="Multidrug efflux transporter AcrB transmembrane domain"/>
    <property type="match status" value="1"/>
</dbReference>
<evidence type="ECO:0000313" key="12">
    <source>
        <dbReference type="Proteomes" id="UP000011602"/>
    </source>
</evidence>
<keyword evidence="8 9" id="KW-0472">Membrane</keyword>
<dbReference type="Proteomes" id="UP000011602">
    <property type="component" value="Unassembled WGS sequence"/>
</dbReference>
<comment type="caution">
    <text evidence="9">Lacks conserved residue(s) required for the propagation of feature annotation.</text>
</comment>
<feature type="domain" description="Protein export membrane protein SecD/SecF C-terminal" evidence="10">
    <location>
        <begin position="123"/>
        <end position="291"/>
    </location>
</feature>
<evidence type="ECO:0000259" key="10">
    <source>
        <dbReference type="Pfam" id="PF02355"/>
    </source>
</evidence>